<evidence type="ECO:0000259" key="1">
    <source>
        <dbReference type="Pfam" id="PF11716"/>
    </source>
</evidence>
<dbReference type="InterPro" id="IPR024344">
    <property type="entry name" value="MDMPI_metal-binding"/>
</dbReference>
<gene>
    <name evidence="2" type="ORF">EUA03_15010</name>
</gene>
<evidence type="ECO:0000313" key="2">
    <source>
        <dbReference type="EMBL" id="TDK88747.1"/>
    </source>
</evidence>
<reference evidence="2 3" key="1">
    <citation type="submission" date="2019-01" db="EMBL/GenBank/DDBJ databases">
        <title>High-quality-draft genome sequences of five non-tuberculosis mycobacteriaceae isolated from a nosocomial environment.</title>
        <authorList>
            <person name="Tiago I."/>
            <person name="Alarico S."/>
            <person name="Pereira S.G."/>
            <person name="Coelho C."/>
            <person name="Maranha A."/>
            <person name="Empadinhas N."/>
        </authorList>
    </citation>
    <scope>NUCLEOTIDE SEQUENCE [LARGE SCALE GENOMIC DNA]</scope>
    <source>
        <strain evidence="2 3">24AIII</strain>
    </source>
</reference>
<dbReference type="Proteomes" id="UP000294929">
    <property type="component" value="Unassembled WGS sequence"/>
</dbReference>
<dbReference type="AlphaFoldDB" id="A0A4R5WFX0"/>
<dbReference type="InterPro" id="IPR036527">
    <property type="entry name" value="SCP2_sterol-bd_dom_sf"/>
</dbReference>
<accession>A0A4R5WFX0</accession>
<evidence type="ECO:0000313" key="3">
    <source>
        <dbReference type="Proteomes" id="UP000294929"/>
    </source>
</evidence>
<protein>
    <recommendedName>
        <fullName evidence="1">Mycothiol-dependent maleylpyruvate isomerase metal-binding domain-containing protein</fullName>
    </recommendedName>
</protein>
<sequence length="268" mass="28221">MAGTQDALRAAAGRVSALVTTVTNPATAVPNLTWTVAETAAHLVISLRHYTGLVTGEVDIRDYLGLAPEHATPGERGGIANAQLLQEFTERDLGRLADMLVSAADGFIAVGGRRPPDEPIVTSNGLPMTVPIMTSAMLGEQLIHGLDIARAVGAAWPISRADALRVIAGVMAMVPDYVDRQQAAGLHAAYELRFRGGPRYRMTIDDGTAVVGPATGQAGCWISAEPVAYLLVGYGRCGQWSSILRGKIVAGGRKPWLGLKFGRLLTSA</sequence>
<dbReference type="Pfam" id="PF11716">
    <property type="entry name" value="MDMPI_N"/>
    <property type="match status" value="1"/>
</dbReference>
<organism evidence="2 3">
    <name type="scientific">Mycolicibacterium mucogenicum</name>
    <name type="common">Mycobacterium mucogenicum</name>
    <dbReference type="NCBI Taxonomy" id="56689"/>
    <lineage>
        <taxon>Bacteria</taxon>
        <taxon>Bacillati</taxon>
        <taxon>Actinomycetota</taxon>
        <taxon>Actinomycetes</taxon>
        <taxon>Mycobacteriales</taxon>
        <taxon>Mycobacteriaceae</taxon>
        <taxon>Mycolicibacterium</taxon>
    </lineage>
</organism>
<name>A0A4R5WFX0_MYCMU</name>
<feature type="domain" description="Mycothiol-dependent maleylpyruvate isomerase metal-binding" evidence="1">
    <location>
        <begin position="8"/>
        <end position="149"/>
    </location>
</feature>
<dbReference type="EMBL" id="SDLO01000010">
    <property type="protein sequence ID" value="TDK88747.1"/>
    <property type="molecule type" value="Genomic_DNA"/>
</dbReference>
<proteinExistence type="predicted"/>
<dbReference type="InterPro" id="IPR034660">
    <property type="entry name" value="DinB/YfiT-like"/>
</dbReference>
<dbReference type="SUPFAM" id="SSF55718">
    <property type="entry name" value="SCP-like"/>
    <property type="match status" value="1"/>
</dbReference>
<dbReference type="Gene3D" id="1.20.120.450">
    <property type="entry name" value="dinb family like domain"/>
    <property type="match status" value="1"/>
</dbReference>
<dbReference type="SUPFAM" id="SSF109854">
    <property type="entry name" value="DinB/YfiT-like putative metalloenzymes"/>
    <property type="match status" value="1"/>
</dbReference>
<dbReference type="GO" id="GO:0046872">
    <property type="term" value="F:metal ion binding"/>
    <property type="evidence" value="ECO:0007669"/>
    <property type="project" value="InterPro"/>
</dbReference>
<comment type="caution">
    <text evidence="2">The sequence shown here is derived from an EMBL/GenBank/DDBJ whole genome shotgun (WGS) entry which is preliminary data.</text>
</comment>